<gene>
    <name evidence="1" type="ORF">VHEMI04127</name>
</gene>
<reference evidence="1 2" key="1">
    <citation type="journal article" date="2015" name="Genome Announc.">
        <title>Draft Genome Sequence and Gene Annotation of the Entomopathogenic Fungus Verticillium hemipterigenum.</title>
        <authorList>
            <person name="Horn F."/>
            <person name="Habel A."/>
            <person name="Scharf D.H."/>
            <person name="Dworschak J."/>
            <person name="Brakhage A.A."/>
            <person name="Guthke R."/>
            <person name="Hertweck C."/>
            <person name="Linde J."/>
        </authorList>
    </citation>
    <scope>NUCLEOTIDE SEQUENCE [LARGE SCALE GENOMIC DNA]</scope>
</reference>
<dbReference type="PANTHER" id="PTHR31252:SF11">
    <property type="entry name" value="DUF4419 DOMAIN-CONTAINING PROTEIN"/>
    <property type="match status" value="1"/>
</dbReference>
<dbReference type="STRING" id="1531966.A0A0A1T0G5"/>
<evidence type="ECO:0008006" key="3">
    <source>
        <dbReference type="Google" id="ProtNLM"/>
    </source>
</evidence>
<protein>
    <recommendedName>
        <fullName evidence="3">DUF4419 domain-containing protein</fullName>
    </recommendedName>
</protein>
<dbReference type="Pfam" id="PF14388">
    <property type="entry name" value="DUF4419"/>
    <property type="match status" value="1"/>
</dbReference>
<dbReference type="EMBL" id="CDHN01000002">
    <property type="protein sequence ID" value="CEJ86513.1"/>
    <property type="molecule type" value="Genomic_DNA"/>
</dbReference>
<dbReference type="AlphaFoldDB" id="A0A0A1T0G5"/>
<sequence length="432" mass="47997">MPTTLKIVNHPAENWLGGKVTTTEGLLKSVSPKQHQRTTQVIQSSFGPSLLGESHISSSNNGFVWAAIHAYSSHHHLVIRPDDVWLTIINQLGFYINANAESLRSYFVDHHGQKHLEIGTVGTLGTVDFGQLADQMTHLISKNVKDPMLRDFVMPSFTTTTETDTAAAAVLFMGAMQKYFSYGFTIECGIPSVTLLGEVSDWESIVTKLDRLEQLGEEPKQFADLLRPIVQNMVRSFTHPDDPEVIKFWNSVADKDEGSGYCDYTGWIAAFCFWDEEGKALLGTSNGPGYPAIDSEKIPSGFGSVPVTVTDDGEKLQCTMIAGSVGIQAYKSATTISSLETAPNDTTQSTEETRETDTGLLTVIQPLLGWWICENESAEIAEARETEISTLQEELDLRMEAYFKDYDPESDHKKDEWLQIGRLESRLRELEV</sequence>
<dbReference type="OrthoDB" id="9978173at2759"/>
<evidence type="ECO:0000313" key="1">
    <source>
        <dbReference type="EMBL" id="CEJ86513.1"/>
    </source>
</evidence>
<evidence type="ECO:0000313" key="2">
    <source>
        <dbReference type="Proteomes" id="UP000039046"/>
    </source>
</evidence>
<keyword evidence="2" id="KW-1185">Reference proteome</keyword>
<dbReference type="Proteomes" id="UP000039046">
    <property type="component" value="Unassembled WGS sequence"/>
</dbReference>
<dbReference type="HOGENOM" id="CLU_037155_2_0_1"/>
<proteinExistence type="predicted"/>
<accession>A0A0A1T0G5</accession>
<organism evidence="1 2">
    <name type="scientific">[Torrubiella] hemipterigena</name>
    <dbReference type="NCBI Taxonomy" id="1531966"/>
    <lineage>
        <taxon>Eukaryota</taxon>
        <taxon>Fungi</taxon>
        <taxon>Dikarya</taxon>
        <taxon>Ascomycota</taxon>
        <taxon>Pezizomycotina</taxon>
        <taxon>Sordariomycetes</taxon>
        <taxon>Hypocreomycetidae</taxon>
        <taxon>Hypocreales</taxon>
        <taxon>Clavicipitaceae</taxon>
        <taxon>Clavicipitaceae incertae sedis</taxon>
        <taxon>'Torrubiella' clade</taxon>
    </lineage>
</organism>
<name>A0A0A1T0G5_9HYPO</name>
<dbReference type="PANTHER" id="PTHR31252">
    <property type="entry name" value="DUF4419 DOMAIN-CONTAINING PROTEIN"/>
    <property type="match status" value="1"/>
</dbReference>
<dbReference type="InterPro" id="IPR025533">
    <property type="entry name" value="DUF4419"/>
</dbReference>